<dbReference type="GO" id="GO:0045944">
    <property type="term" value="P:positive regulation of transcription by RNA polymerase II"/>
    <property type="evidence" value="ECO:0007669"/>
    <property type="project" value="Ensembl"/>
</dbReference>
<dbReference type="GO" id="GO:0006357">
    <property type="term" value="P:regulation of transcription by RNA polymerase II"/>
    <property type="evidence" value="ECO:0000318"/>
    <property type="project" value="GO_Central"/>
</dbReference>
<dbReference type="PROSITE" id="PS01359">
    <property type="entry name" value="ZF_PHD_1"/>
    <property type="match status" value="1"/>
</dbReference>
<dbReference type="InterPro" id="IPR001487">
    <property type="entry name" value="Bromodomain"/>
</dbReference>
<dbReference type="GO" id="GO:0003677">
    <property type="term" value="F:DNA binding"/>
    <property type="evidence" value="ECO:0007669"/>
    <property type="project" value="UniProtKB-KW"/>
</dbReference>
<gene>
    <name evidence="14" type="primary">SP100</name>
</gene>
<evidence type="ECO:0000256" key="5">
    <source>
        <dbReference type="ARBA" id="ARBA00023117"/>
    </source>
</evidence>
<dbReference type="InterPro" id="IPR010919">
    <property type="entry name" value="SAND-like_dom_sf"/>
</dbReference>
<evidence type="ECO:0000259" key="12">
    <source>
        <dbReference type="PROSITE" id="PS50864"/>
    </source>
</evidence>
<feature type="compositionally biased region" description="Basic and acidic residues" evidence="9">
    <location>
        <begin position="130"/>
        <end position="141"/>
    </location>
</feature>
<evidence type="ECO:0000313" key="15">
    <source>
        <dbReference type="Proteomes" id="UP000002281"/>
    </source>
</evidence>
<protein>
    <submittedName>
        <fullName evidence="14">SP100 nuclear antigen</fullName>
    </submittedName>
</protein>
<dbReference type="GO" id="GO:0005634">
    <property type="term" value="C:nucleus"/>
    <property type="evidence" value="ECO:0000318"/>
    <property type="project" value="GO_Central"/>
</dbReference>
<dbReference type="GO" id="GO:0034340">
    <property type="term" value="P:response to type I interferon"/>
    <property type="evidence" value="ECO:0007669"/>
    <property type="project" value="Ensembl"/>
</dbReference>
<dbReference type="GO" id="GO:1902041">
    <property type="term" value="P:regulation of extrinsic apoptotic signaling pathway via death domain receptors"/>
    <property type="evidence" value="ECO:0007669"/>
    <property type="project" value="Ensembl"/>
</dbReference>
<feature type="domain" description="HSR" evidence="13">
    <location>
        <begin position="8"/>
        <end position="124"/>
    </location>
</feature>
<keyword evidence="6" id="KW-0238">DNA-binding</keyword>
<dbReference type="PROSITE" id="PS51414">
    <property type="entry name" value="HSR"/>
    <property type="match status" value="1"/>
</dbReference>
<feature type="region of interest" description="Disordered" evidence="9">
    <location>
        <begin position="130"/>
        <end position="245"/>
    </location>
</feature>
<keyword evidence="3 8" id="KW-0863">Zinc-finger</keyword>
<dbReference type="GO" id="GO:0000122">
    <property type="term" value="P:negative regulation of transcription by RNA polymerase II"/>
    <property type="evidence" value="ECO:0007669"/>
    <property type="project" value="Ensembl"/>
</dbReference>
<dbReference type="GO" id="GO:0042802">
    <property type="term" value="F:identical protein binding"/>
    <property type="evidence" value="ECO:0007669"/>
    <property type="project" value="Ensembl"/>
</dbReference>
<name>A0A5F5PW77_HORSE</name>
<dbReference type="GO" id="GO:0046983">
    <property type="term" value="F:protein dimerization activity"/>
    <property type="evidence" value="ECO:0007669"/>
    <property type="project" value="Ensembl"/>
</dbReference>
<dbReference type="GO" id="GO:1902044">
    <property type="term" value="P:regulation of Fas signaling pathway"/>
    <property type="evidence" value="ECO:0007669"/>
    <property type="project" value="Ensembl"/>
</dbReference>
<proteinExistence type="predicted"/>
<dbReference type="SMART" id="SM00297">
    <property type="entry name" value="BROMO"/>
    <property type="match status" value="1"/>
</dbReference>
<evidence type="ECO:0000256" key="2">
    <source>
        <dbReference type="ARBA" id="ARBA00022723"/>
    </source>
</evidence>
<evidence type="ECO:0000256" key="6">
    <source>
        <dbReference type="ARBA" id="ARBA00023125"/>
    </source>
</evidence>
<dbReference type="InterPro" id="IPR011011">
    <property type="entry name" value="Znf_FYVE_PHD"/>
</dbReference>
<dbReference type="Gene3D" id="1.20.920.10">
    <property type="entry name" value="Bromodomain-like"/>
    <property type="match status" value="1"/>
</dbReference>
<feature type="region of interest" description="Disordered" evidence="9">
    <location>
        <begin position="372"/>
        <end position="405"/>
    </location>
</feature>
<keyword evidence="2" id="KW-0479">Metal-binding</keyword>
<dbReference type="GO" id="GO:0030330">
    <property type="term" value="P:DNA damage response, signal transduction by p53 class mediator"/>
    <property type="evidence" value="ECO:0007669"/>
    <property type="project" value="Ensembl"/>
</dbReference>
<dbReference type="GO" id="GO:0070087">
    <property type="term" value="F:chromo shadow domain binding"/>
    <property type="evidence" value="ECO:0007669"/>
    <property type="project" value="Ensembl"/>
</dbReference>
<dbReference type="GO" id="GO:0000723">
    <property type="term" value="P:telomere maintenance"/>
    <property type="evidence" value="ECO:0007669"/>
    <property type="project" value="Ensembl"/>
</dbReference>
<keyword evidence="1" id="KW-0597">Phosphoprotein</keyword>
<dbReference type="InterPro" id="IPR000770">
    <property type="entry name" value="SAND_dom"/>
</dbReference>
<evidence type="ECO:0000256" key="3">
    <source>
        <dbReference type="ARBA" id="ARBA00022771"/>
    </source>
</evidence>
<dbReference type="GO" id="GO:0034341">
    <property type="term" value="P:response to type II interferon"/>
    <property type="evidence" value="ECO:0007669"/>
    <property type="project" value="Ensembl"/>
</dbReference>
<evidence type="ECO:0000259" key="11">
    <source>
        <dbReference type="PROSITE" id="PS50016"/>
    </source>
</evidence>
<reference evidence="14" key="3">
    <citation type="submission" date="2025-09" db="UniProtKB">
        <authorList>
            <consortium name="Ensembl"/>
        </authorList>
    </citation>
    <scope>IDENTIFICATION</scope>
    <source>
        <strain evidence="14">Thoroughbred</strain>
    </source>
</reference>
<evidence type="ECO:0000256" key="9">
    <source>
        <dbReference type="SAM" id="MobiDB-lite"/>
    </source>
</evidence>
<dbReference type="Bgee" id="ENSECAG00000008186">
    <property type="expression patterns" value="Expressed in blood and 22 other cell types or tissues"/>
</dbReference>
<evidence type="ECO:0000256" key="4">
    <source>
        <dbReference type="ARBA" id="ARBA00022833"/>
    </source>
</evidence>
<feature type="domain" description="Bromo" evidence="10">
    <location>
        <begin position="778"/>
        <end position="823"/>
    </location>
</feature>
<dbReference type="InterPro" id="IPR019787">
    <property type="entry name" value="Znf_PHD-finger"/>
</dbReference>
<dbReference type="AlphaFoldDB" id="A0A5F5PW77"/>
<evidence type="ECO:0000256" key="8">
    <source>
        <dbReference type="PROSITE-ProRule" id="PRU00146"/>
    </source>
</evidence>
<evidence type="ECO:0000259" key="13">
    <source>
        <dbReference type="PROSITE" id="PS51414"/>
    </source>
</evidence>
<feature type="compositionally biased region" description="Basic residues" evidence="9">
    <location>
        <begin position="497"/>
        <end position="513"/>
    </location>
</feature>
<dbReference type="GO" id="GO:0016605">
    <property type="term" value="C:PML body"/>
    <property type="evidence" value="ECO:0007669"/>
    <property type="project" value="Ensembl"/>
</dbReference>
<dbReference type="SUPFAM" id="SSF47370">
    <property type="entry name" value="Bromodomain"/>
    <property type="match status" value="1"/>
</dbReference>
<dbReference type="GO" id="GO:0010596">
    <property type="term" value="P:negative regulation of endothelial cell migration"/>
    <property type="evidence" value="ECO:0007669"/>
    <property type="project" value="Ensembl"/>
</dbReference>
<dbReference type="Gene3D" id="3.10.390.10">
    <property type="entry name" value="SAND domain-like"/>
    <property type="match status" value="1"/>
</dbReference>
<evidence type="ECO:0000256" key="7">
    <source>
        <dbReference type="PROSITE-ProRule" id="PRU00035"/>
    </source>
</evidence>
<dbReference type="Pfam" id="PF03172">
    <property type="entry name" value="HSR"/>
    <property type="match status" value="1"/>
</dbReference>
<feature type="compositionally biased region" description="Basic and acidic residues" evidence="9">
    <location>
        <begin position="178"/>
        <end position="217"/>
    </location>
</feature>
<organism evidence="14 15">
    <name type="scientific">Equus caballus</name>
    <name type="common">Horse</name>
    <dbReference type="NCBI Taxonomy" id="9796"/>
    <lineage>
        <taxon>Eukaryota</taxon>
        <taxon>Metazoa</taxon>
        <taxon>Chordata</taxon>
        <taxon>Craniata</taxon>
        <taxon>Vertebrata</taxon>
        <taxon>Euteleostomi</taxon>
        <taxon>Mammalia</taxon>
        <taxon>Eutheria</taxon>
        <taxon>Laurasiatheria</taxon>
        <taxon>Perissodactyla</taxon>
        <taxon>Equidae</taxon>
        <taxon>Equus</taxon>
    </lineage>
</organism>
<dbReference type="InterPro" id="IPR004865">
    <property type="entry name" value="HSR_dom"/>
</dbReference>
<dbReference type="InterPro" id="IPR019786">
    <property type="entry name" value="Zinc_finger_PHD-type_CS"/>
</dbReference>
<dbReference type="Proteomes" id="UP000002281">
    <property type="component" value="Chromosome 6"/>
</dbReference>
<keyword evidence="15" id="KW-1185">Reference proteome</keyword>
<dbReference type="GO" id="GO:0005737">
    <property type="term" value="C:cytoplasm"/>
    <property type="evidence" value="ECO:0007669"/>
    <property type="project" value="Ensembl"/>
</dbReference>
<sequence>MASGGSNFSASISTEDKNAQDRLFYETVFRHFKRHKVEISSAIKKAYPFFEGLRDRELITNKMYEDAQDSCRNLVPIQRVVYHVLSELEKTFDVPLLEALFSEVNMQEYPDLQYIYKSFEKAVQEKRYLQEREGEQMEERPNIQLRLEQGTGENSRSPSWSGEESSSYHGTAPPENGLSEHLRETEQINTNRKDTTSDKNNELESHQANEQCARESEPAESCEQAPIQENNGDARRETPSPASCDEETQLLSHGIQLNSCSVHLVDIKKEIFNPGDERQSQTRANSNQASDVIVISSDDSAESSDGDEFSEASTWILKSCPVINNFDSLESREGGEIQEATCSRSQLTPELMDLRKLPTCRKGPRKRLMAYKDSSESRVDEAPLGARSSVWRRDPDEEDPADFGSKSILGISNTKRFFLDNIQSCKKKKYVHTSAKGIGSDDFSELNNGEEPQETSISALRSGSGVPGSQEARTENNQPSDMMDTMDIGNNSTLGKHSGKRRKKRRCMNKKNSLRKVKKRGVNKIQTLMGRVSWKRGRPKGRKTVTTGPLKRGRRGPRIPRDENINFRLPELPVTCGEVKGILYKEKMKEGISEKCIQSEGQSWFTLREFEVKGNYGPSKNWKLSVRCAGWPLKFLIEKGFLPNPPRKRKKQAVPGSHDDAFVDPYPQNSNECEVCCTRGQLFCCDTCPRSFHEKCHIQLIDVDRNPWSCIFCSMEIIQERCSENQQRHQESEVLKRQMLHEEKLKCEFLLLKIYSCSESPFFASKPYYSKQAFWSQRKPMWLNKVKKKLNKKMYARVEGFVRDMRLIFQNHRAFYKDRKFVRLGLQLEDKFENNFKNIFAIQEIIFAKEPQTKTSEEQRSLLRGGIEMSVHR</sequence>
<reference evidence="14 15" key="1">
    <citation type="journal article" date="2009" name="Science">
        <title>Genome sequence, comparative analysis, and population genetics of the domestic horse.</title>
        <authorList>
            <consortium name="Broad Institute Genome Sequencing Platform"/>
            <consortium name="Broad Institute Whole Genome Assembly Team"/>
            <person name="Wade C.M."/>
            <person name="Giulotto E."/>
            <person name="Sigurdsson S."/>
            <person name="Zoli M."/>
            <person name="Gnerre S."/>
            <person name="Imsland F."/>
            <person name="Lear T.L."/>
            <person name="Adelson D.L."/>
            <person name="Bailey E."/>
            <person name="Bellone R.R."/>
            <person name="Bloecker H."/>
            <person name="Distl O."/>
            <person name="Edgar R.C."/>
            <person name="Garber M."/>
            <person name="Leeb T."/>
            <person name="Mauceli E."/>
            <person name="MacLeod J.N."/>
            <person name="Penedo M.C.T."/>
            <person name="Raison J.M."/>
            <person name="Sharpe T."/>
            <person name="Vogel J."/>
            <person name="Andersson L."/>
            <person name="Antczak D.F."/>
            <person name="Biagi T."/>
            <person name="Binns M.M."/>
            <person name="Chowdhary B.P."/>
            <person name="Coleman S.J."/>
            <person name="Della Valle G."/>
            <person name="Fryc S."/>
            <person name="Guerin G."/>
            <person name="Hasegawa T."/>
            <person name="Hill E.W."/>
            <person name="Jurka J."/>
            <person name="Kiialainen A."/>
            <person name="Lindgren G."/>
            <person name="Liu J."/>
            <person name="Magnani E."/>
            <person name="Mickelson J.R."/>
            <person name="Murray J."/>
            <person name="Nergadze S.G."/>
            <person name="Onofrio R."/>
            <person name="Pedroni S."/>
            <person name="Piras M.F."/>
            <person name="Raudsepp T."/>
            <person name="Rocchi M."/>
            <person name="Roeed K.H."/>
            <person name="Ryder O.A."/>
            <person name="Searle S."/>
            <person name="Skow L."/>
            <person name="Swinburne J.E."/>
            <person name="Syvaenen A.C."/>
            <person name="Tozaki T."/>
            <person name="Valberg S.J."/>
            <person name="Vaudin M."/>
            <person name="White J.R."/>
            <person name="Zody M.C."/>
            <person name="Lander E.S."/>
            <person name="Lindblad-Toh K."/>
        </authorList>
    </citation>
    <scope>NUCLEOTIDE SEQUENCE [LARGE SCALE GENOMIC DNA]</scope>
    <source>
        <strain evidence="14 15">Thoroughbred</strain>
    </source>
</reference>
<dbReference type="Gene3D" id="3.30.40.10">
    <property type="entry name" value="Zinc/RING finger domain, C3HC4 (zinc finger)"/>
    <property type="match status" value="1"/>
</dbReference>
<dbReference type="SUPFAM" id="SSF63763">
    <property type="entry name" value="SAND domain-like"/>
    <property type="match status" value="1"/>
</dbReference>
<dbReference type="GO" id="GO:0030870">
    <property type="term" value="C:Mre11 complex"/>
    <property type="evidence" value="ECO:0007669"/>
    <property type="project" value="Ensembl"/>
</dbReference>
<feature type="domain" description="PHD-type" evidence="11">
    <location>
        <begin position="670"/>
        <end position="716"/>
    </location>
</feature>
<keyword evidence="4" id="KW-0862">Zinc</keyword>
<dbReference type="GO" id="GO:0046826">
    <property type="term" value="P:negative regulation of protein export from nucleus"/>
    <property type="evidence" value="ECO:0007669"/>
    <property type="project" value="Ensembl"/>
</dbReference>
<dbReference type="GO" id="GO:0003714">
    <property type="term" value="F:transcription corepressor activity"/>
    <property type="evidence" value="ECO:0007669"/>
    <property type="project" value="Ensembl"/>
</dbReference>
<dbReference type="SMART" id="SM00258">
    <property type="entry name" value="SAND"/>
    <property type="match status" value="1"/>
</dbReference>
<dbReference type="SUPFAM" id="SSF57903">
    <property type="entry name" value="FYVE/PHD zinc finger"/>
    <property type="match status" value="1"/>
</dbReference>
<dbReference type="GO" id="GO:0019900">
    <property type="term" value="F:kinase binding"/>
    <property type="evidence" value="ECO:0007669"/>
    <property type="project" value="Ensembl"/>
</dbReference>
<dbReference type="GO" id="GO:0045765">
    <property type="term" value="P:regulation of angiogenesis"/>
    <property type="evidence" value="ECO:0007669"/>
    <property type="project" value="Ensembl"/>
</dbReference>
<dbReference type="FunFam" id="1.20.920.10:FF:000028">
    <property type="entry name" value="Nuclear autoantigen Sp-100"/>
    <property type="match status" value="1"/>
</dbReference>
<feature type="domain" description="SAND" evidence="12">
    <location>
        <begin position="562"/>
        <end position="643"/>
    </location>
</feature>
<dbReference type="GO" id="GO:0000981">
    <property type="term" value="F:DNA-binding transcription factor activity, RNA polymerase II-specific"/>
    <property type="evidence" value="ECO:0000318"/>
    <property type="project" value="GO_Central"/>
</dbReference>
<dbReference type="InterPro" id="IPR013083">
    <property type="entry name" value="Znf_RING/FYVE/PHD"/>
</dbReference>
<dbReference type="PANTHER" id="PTHR46386">
    <property type="entry name" value="NUCLEAR BODY PROTEIN SP140"/>
    <property type="match status" value="1"/>
</dbReference>
<dbReference type="Pfam" id="PF01342">
    <property type="entry name" value="SAND"/>
    <property type="match status" value="1"/>
</dbReference>
<dbReference type="PROSITE" id="PS50014">
    <property type="entry name" value="BROMODOMAIN_2"/>
    <property type="match status" value="1"/>
</dbReference>
<feature type="region of interest" description="Disordered" evidence="9">
    <location>
        <begin position="536"/>
        <end position="559"/>
    </location>
</feature>
<dbReference type="GO" id="GO:0008270">
    <property type="term" value="F:zinc ion binding"/>
    <property type="evidence" value="ECO:0007669"/>
    <property type="project" value="UniProtKB-KW"/>
</dbReference>
<feature type="region of interest" description="Disordered" evidence="9">
    <location>
        <begin position="437"/>
        <end position="513"/>
    </location>
</feature>
<dbReference type="CDD" id="cd15626">
    <property type="entry name" value="PHD_SP110_140"/>
    <property type="match status" value="1"/>
</dbReference>
<dbReference type="Ensembl" id="ENSECAT00000078400.2">
    <property type="protein sequence ID" value="ENSECAP00000052639.2"/>
    <property type="gene ID" value="ENSECAG00000008186.4"/>
</dbReference>
<dbReference type="PROSITE" id="PS50016">
    <property type="entry name" value="ZF_PHD_2"/>
    <property type="match status" value="1"/>
</dbReference>
<evidence type="ECO:0000259" key="10">
    <source>
        <dbReference type="PROSITE" id="PS50014"/>
    </source>
</evidence>
<evidence type="ECO:0000313" key="14">
    <source>
        <dbReference type="Ensembl" id="ENSECAP00000052639.2"/>
    </source>
</evidence>
<dbReference type="PANTHER" id="PTHR46386:SF1">
    <property type="entry name" value="NUCLEAR BODY PROTEIN SP140-LIKE PROTEIN"/>
    <property type="match status" value="1"/>
</dbReference>
<dbReference type="PROSITE" id="PS50864">
    <property type="entry name" value="SAND"/>
    <property type="match status" value="1"/>
</dbReference>
<dbReference type="GeneTree" id="ENSGT00940000162212"/>
<accession>A0A5F5PW77</accession>
<dbReference type="InterPro" id="IPR036427">
    <property type="entry name" value="Bromodomain-like_sf"/>
</dbReference>
<keyword evidence="5 7" id="KW-0103">Bromodomain</keyword>
<reference evidence="14" key="2">
    <citation type="submission" date="2025-08" db="UniProtKB">
        <authorList>
            <consortium name="Ensembl"/>
        </authorList>
    </citation>
    <scope>IDENTIFICATION</scope>
    <source>
        <strain evidence="14">Thoroughbred</strain>
    </source>
</reference>
<dbReference type="Pfam" id="PF00439">
    <property type="entry name" value="Bromodomain"/>
    <property type="match status" value="1"/>
</dbReference>
<feature type="compositionally biased region" description="Low complexity" evidence="9">
    <location>
        <begin position="155"/>
        <end position="167"/>
    </location>
</feature>
<evidence type="ECO:0000256" key="1">
    <source>
        <dbReference type="ARBA" id="ARBA00022553"/>
    </source>
</evidence>
<dbReference type="InterPro" id="IPR043563">
    <property type="entry name" value="Sp110/Sp140/Sp140L-like"/>
</dbReference>